<dbReference type="Gene3D" id="1.25.10.10">
    <property type="entry name" value="Leucine-rich Repeat Variant"/>
    <property type="match status" value="1"/>
</dbReference>
<sequence>MDAVNNKDDKSSKKAQVKCTDNLNGIKIALIGDGETEPKKENVDTLAQAILDTNFLTFLVDNMCRFEFESRKDIGHIIIYLLRNCHEEVTTYITANDHFIKTLVAGYENQDIA</sequence>
<comment type="similarity">
    <text evidence="1">Belongs to the Mo25 family.</text>
</comment>
<accession>A0A0A9Z270</accession>
<reference evidence="3" key="2">
    <citation type="submission" date="2014-07" db="EMBL/GenBank/DDBJ databases">
        <authorList>
            <person name="Hull J."/>
        </authorList>
    </citation>
    <scope>NUCLEOTIDE SEQUENCE</scope>
</reference>
<gene>
    <name evidence="3" type="primary">CAB39L_0</name>
    <name evidence="2" type="synonym">CAB39L_1</name>
    <name evidence="2" type="ORF">CM83_6491</name>
    <name evidence="3" type="ORF">CM83_6492</name>
</gene>
<dbReference type="InterPro" id="IPR011989">
    <property type="entry name" value="ARM-like"/>
</dbReference>
<dbReference type="InterPro" id="IPR016024">
    <property type="entry name" value="ARM-type_fold"/>
</dbReference>
<evidence type="ECO:0000256" key="1">
    <source>
        <dbReference type="ARBA" id="ARBA00011012"/>
    </source>
</evidence>
<dbReference type="PANTHER" id="PTHR10182:SF3">
    <property type="entry name" value="PROTEIN MO25"/>
    <property type="match status" value="1"/>
</dbReference>
<organism evidence="3">
    <name type="scientific">Lygus hesperus</name>
    <name type="common">Western plant bug</name>
    <dbReference type="NCBI Taxonomy" id="30085"/>
    <lineage>
        <taxon>Eukaryota</taxon>
        <taxon>Metazoa</taxon>
        <taxon>Ecdysozoa</taxon>
        <taxon>Arthropoda</taxon>
        <taxon>Hexapoda</taxon>
        <taxon>Insecta</taxon>
        <taxon>Pterygota</taxon>
        <taxon>Neoptera</taxon>
        <taxon>Paraneoptera</taxon>
        <taxon>Hemiptera</taxon>
        <taxon>Heteroptera</taxon>
        <taxon>Panheteroptera</taxon>
        <taxon>Cimicomorpha</taxon>
        <taxon>Miridae</taxon>
        <taxon>Mirini</taxon>
        <taxon>Lygus</taxon>
    </lineage>
</organism>
<dbReference type="PANTHER" id="PTHR10182">
    <property type="entry name" value="CALCIUM-BINDING PROTEIN 39-RELATED"/>
    <property type="match status" value="1"/>
</dbReference>
<proteinExistence type="inferred from homology"/>
<dbReference type="InterPro" id="IPR013878">
    <property type="entry name" value="Mo25"/>
</dbReference>
<dbReference type="GO" id="GO:0035556">
    <property type="term" value="P:intracellular signal transduction"/>
    <property type="evidence" value="ECO:0007669"/>
    <property type="project" value="TreeGrafter"/>
</dbReference>
<reference evidence="3" key="1">
    <citation type="journal article" date="2014" name="PLoS ONE">
        <title>Transcriptome-Based Identification of ABC Transporters in the Western Tarnished Plant Bug Lygus hesperus.</title>
        <authorList>
            <person name="Hull J.J."/>
            <person name="Chaney K."/>
            <person name="Geib S.M."/>
            <person name="Fabrick J.A."/>
            <person name="Brent C.S."/>
            <person name="Walsh D."/>
            <person name="Lavine L.C."/>
        </authorList>
    </citation>
    <scope>NUCLEOTIDE SEQUENCE</scope>
</reference>
<dbReference type="Pfam" id="PF08569">
    <property type="entry name" value="Mo25"/>
    <property type="match status" value="1"/>
</dbReference>
<evidence type="ECO:0000313" key="3">
    <source>
        <dbReference type="EMBL" id="JAG35910.1"/>
    </source>
</evidence>
<dbReference type="EMBL" id="GBHO01007694">
    <property type="protein sequence ID" value="JAG35910.1"/>
    <property type="molecule type" value="Transcribed_RNA"/>
</dbReference>
<dbReference type="AlphaFoldDB" id="A0A0A9Z270"/>
<dbReference type="GO" id="GO:0043539">
    <property type="term" value="F:protein serine/threonine kinase activator activity"/>
    <property type="evidence" value="ECO:0007669"/>
    <property type="project" value="TreeGrafter"/>
</dbReference>
<name>A0A0A9Z270_LYGHE</name>
<evidence type="ECO:0000313" key="2">
    <source>
        <dbReference type="EMBL" id="JAG35909.1"/>
    </source>
</evidence>
<dbReference type="EMBL" id="GBHO01007695">
    <property type="protein sequence ID" value="JAG35909.1"/>
    <property type="molecule type" value="Transcribed_RNA"/>
</dbReference>
<protein>
    <submittedName>
        <fullName evidence="3">Calcium-binding protein 39-like protein</fullName>
    </submittedName>
</protein>
<dbReference type="SUPFAM" id="SSF48371">
    <property type="entry name" value="ARM repeat"/>
    <property type="match status" value="1"/>
</dbReference>